<keyword evidence="2" id="KW-1185">Reference proteome</keyword>
<evidence type="ECO:0000313" key="2">
    <source>
        <dbReference type="Proteomes" id="UP000326939"/>
    </source>
</evidence>
<gene>
    <name evidence="1" type="ORF">DKX38_029609</name>
</gene>
<protein>
    <submittedName>
        <fullName evidence="1">Uncharacterized protein</fullName>
    </submittedName>
</protein>
<evidence type="ECO:0000313" key="1">
    <source>
        <dbReference type="EMBL" id="KAB5512581.1"/>
    </source>
</evidence>
<dbReference type="Proteomes" id="UP000326939">
    <property type="component" value="Chromosome 19"/>
</dbReference>
<organism evidence="1 2">
    <name type="scientific">Salix brachista</name>
    <dbReference type="NCBI Taxonomy" id="2182728"/>
    <lineage>
        <taxon>Eukaryota</taxon>
        <taxon>Viridiplantae</taxon>
        <taxon>Streptophyta</taxon>
        <taxon>Embryophyta</taxon>
        <taxon>Tracheophyta</taxon>
        <taxon>Spermatophyta</taxon>
        <taxon>Magnoliopsida</taxon>
        <taxon>eudicotyledons</taxon>
        <taxon>Gunneridae</taxon>
        <taxon>Pentapetalae</taxon>
        <taxon>rosids</taxon>
        <taxon>fabids</taxon>
        <taxon>Malpighiales</taxon>
        <taxon>Salicaceae</taxon>
        <taxon>Saliceae</taxon>
        <taxon>Salix</taxon>
    </lineage>
</organism>
<comment type="caution">
    <text evidence="1">The sequence shown here is derived from an EMBL/GenBank/DDBJ whole genome shotgun (WGS) entry which is preliminary data.</text>
</comment>
<accession>A0A5N5J059</accession>
<reference evidence="2" key="1">
    <citation type="journal article" date="2019" name="Gigascience">
        <title>De novo genome assembly of the endangered Acer yangbiense, a plant species with extremely small populations endemic to Yunnan Province, China.</title>
        <authorList>
            <person name="Yang J."/>
            <person name="Wariss H.M."/>
            <person name="Tao L."/>
            <person name="Zhang R."/>
            <person name="Yun Q."/>
            <person name="Hollingsworth P."/>
            <person name="Dao Z."/>
            <person name="Luo G."/>
            <person name="Guo H."/>
            <person name="Ma Y."/>
            <person name="Sun W."/>
        </authorList>
    </citation>
    <scope>NUCLEOTIDE SEQUENCE [LARGE SCALE GENOMIC DNA]</scope>
    <source>
        <strain evidence="2">cv. br00</strain>
    </source>
</reference>
<dbReference type="EMBL" id="VDCV01000019">
    <property type="protein sequence ID" value="KAB5512581.1"/>
    <property type="molecule type" value="Genomic_DNA"/>
</dbReference>
<proteinExistence type="predicted"/>
<dbReference type="AlphaFoldDB" id="A0A5N5J059"/>
<sequence>MLTFGSLDVNLECPQKALMVAAVRWGRICGLDERLMADIDVDGDCEEFAVVVVIKQAARILVYTPVKDGNDSKLLRQQTRHHLLLMKYHLRAKYRILSDVTRVD</sequence>
<name>A0A5N5J059_9ROSI</name>